<dbReference type="Pfam" id="PF06831">
    <property type="entry name" value="H2TH"/>
    <property type="match status" value="1"/>
</dbReference>
<dbReference type="EMBL" id="CP098755">
    <property type="protein sequence ID" value="USG65496.1"/>
    <property type="molecule type" value="Genomic_DNA"/>
</dbReference>
<keyword evidence="16" id="KW-0326">Glycosidase</keyword>
<dbReference type="PROSITE" id="PS51066">
    <property type="entry name" value="ZF_FPG_2"/>
    <property type="match status" value="1"/>
</dbReference>
<dbReference type="SUPFAM" id="SSF57716">
    <property type="entry name" value="Glucocorticoid receptor-like (DNA-binding domain)"/>
    <property type="match status" value="1"/>
</dbReference>
<evidence type="ECO:0000256" key="8">
    <source>
        <dbReference type="ARBA" id="ARBA00022763"/>
    </source>
</evidence>
<dbReference type="SMART" id="SM00898">
    <property type="entry name" value="Fapy_DNA_glyco"/>
    <property type="match status" value="1"/>
</dbReference>
<keyword evidence="10" id="KW-0378">Hydrolase</keyword>
<dbReference type="Proteomes" id="UP001056500">
    <property type="component" value="Chromosome"/>
</dbReference>
<dbReference type="SUPFAM" id="SSF46946">
    <property type="entry name" value="S13-like H2TH domain"/>
    <property type="match status" value="1"/>
</dbReference>
<evidence type="ECO:0000313" key="21">
    <source>
        <dbReference type="EMBL" id="USG65496.1"/>
    </source>
</evidence>
<evidence type="ECO:0000256" key="5">
    <source>
        <dbReference type="ARBA" id="ARBA00012720"/>
    </source>
</evidence>
<keyword evidence="14" id="KW-0456">Lyase</keyword>
<evidence type="ECO:0000256" key="2">
    <source>
        <dbReference type="ARBA" id="ARBA00001947"/>
    </source>
</evidence>
<name>A0ABY4WEA0_9BACL</name>
<keyword evidence="22" id="KW-1185">Reference proteome</keyword>
<dbReference type="Pfam" id="PF01149">
    <property type="entry name" value="Fapy_DNA_glyco"/>
    <property type="match status" value="1"/>
</dbReference>
<dbReference type="Pfam" id="PF06827">
    <property type="entry name" value="zf-FPG_IleRS"/>
    <property type="match status" value="1"/>
</dbReference>
<evidence type="ECO:0000256" key="14">
    <source>
        <dbReference type="ARBA" id="ARBA00023239"/>
    </source>
</evidence>
<evidence type="ECO:0000256" key="4">
    <source>
        <dbReference type="ARBA" id="ARBA00012024"/>
    </source>
</evidence>
<reference evidence="21" key="1">
    <citation type="submission" date="2022-06" db="EMBL/GenBank/DDBJ databases">
        <title>Genome sequencing of Brevibacillus sp. BB3-R1.</title>
        <authorList>
            <person name="Heo J."/>
            <person name="Lee D."/>
            <person name="Won M."/>
            <person name="Han B.-H."/>
            <person name="Hong S.-B."/>
            <person name="Kwon S.-W."/>
        </authorList>
    </citation>
    <scope>NUCLEOTIDE SEQUENCE</scope>
    <source>
        <strain evidence="21">BB3-R1</strain>
    </source>
</reference>
<evidence type="ECO:0000256" key="18">
    <source>
        <dbReference type="PROSITE-ProRule" id="PRU00391"/>
    </source>
</evidence>
<evidence type="ECO:0000256" key="17">
    <source>
        <dbReference type="ARBA" id="ARBA00030638"/>
    </source>
</evidence>
<dbReference type="RefSeq" id="WP_251872578.1">
    <property type="nucleotide sequence ID" value="NZ_CP098755.1"/>
</dbReference>
<dbReference type="EC" id="4.2.99.18" evidence="5"/>
<gene>
    <name evidence="21" type="ORF">NDK47_25890</name>
</gene>
<evidence type="ECO:0000256" key="11">
    <source>
        <dbReference type="ARBA" id="ARBA00022833"/>
    </source>
</evidence>
<evidence type="ECO:0000256" key="15">
    <source>
        <dbReference type="ARBA" id="ARBA00023268"/>
    </source>
</evidence>
<evidence type="ECO:0000256" key="3">
    <source>
        <dbReference type="ARBA" id="ARBA00009409"/>
    </source>
</evidence>
<dbReference type="SMART" id="SM01232">
    <property type="entry name" value="H2TH"/>
    <property type="match status" value="1"/>
</dbReference>
<protein>
    <recommendedName>
        <fullName evidence="6">Formamidopyrimidine-DNA glycosylase</fullName>
        <ecNumber evidence="4">3.2.2.23</ecNumber>
        <ecNumber evidence="5">4.2.99.18</ecNumber>
    </recommendedName>
    <alternativeName>
        <fullName evidence="17">DNA-(apurinic or apyrimidinic site) lyase MutM</fullName>
    </alternativeName>
</protein>
<dbReference type="SUPFAM" id="SSF81624">
    <property type="entry name" value="N-terminal domain of MutM-like DNA repair proteins"/>
    <property type="match status" value="1"/>
</dbReference>
<dbReference type="InterPro" id="IPR000214">
    <property type="entry name" value="Znf_DNA_glyclase/AP_lyase"/>
</dbReference>
<keyword evidence="21" id="KW-0255">Endonuclease</keyword>
<evidence type="ECO:0000256" key="7">
    <source>
        <dbReference type="ARBA" id="ARBA00022723"/>
    </source>
</evidence>
<keyword evidence="9 18" id="KW-0863">Zinc-finger</keyword>
<evidence type="ECO:0000256" key="6">
    <source>
        <dbReference type="ARBA" id="ARBA00016240"/>
    </source>
</evidence>
<keyword evidence="12" id="KW-0238">DNA-binding</keyword>
<dbReference type="InterPro" id="IPR012319">
    <property type="entry name" value="FPG_cat"/>
</dbReference>
<accession>A0ABY4WEA0</accession>
<keyword evidence="8" id="KW-0227">DNA damage</keyword>
<evidence type="ECO:0000256" key="16">
    <source>
        <dbReference type="ARBA" id="ARBA00023295"/>
    </source>
</evidence>
<evidence type="ECO:0000313" key="22">
    <source>
        <dbReference type="Proteomes" id="UP001056500"/>
    </source>
</evidence>
<keyword evidence="11" id="KW-0862">Zinc</keyword>
<keyword evidence="15" id="KW-0511">Multifunctional enzyme</keyword>
<dbReference type="EC" id="3.2.2.23" evidence="4"/>
<dbReference type="Gene3D" id="1.10.8.50">
    <property type="match status" value="1"/>
</dbReference>
<keyword evidence="13" id="KW-0234">DNA repair</keyword>
<comment type="catalytic activity">
    <reaction evidence="1">
        <text>Hydrolysis of DNA containing ring-opened 7-methylguanine residues, releasing 2,6-diamino-4-hydroxy-5-(N-methyl)formamidopyrimidine.</text>
        <dbReference type="EC" id="3.2.2.23"/>
    </reaction>
</comment>
<dbReference type="InterPro" id="IPR015886">
    <property type="entry name" value="H2TH_FPG"/>
</dbReference>
<dbReference type="PROSITE" id="PS51068">
    <property type="entry name" value="FPG_CAT"/>
    <property type="match status" value="1"/>
</dbReference>
<dbReference type="PANTHER" id="PTHR22993:SF9">
    <property type="entry name" value="FORMAMIDOPYRIMIDINE-DNA GLYCOSYLASE"/>
    <property type="match status" value="1"/>
</dbReference>
<feature type="domain" description="FPG-type" evidence="19">
    <location>
        <begin position="235"/>
        <end position="269"/>
    </location>
</feature>
<keyword evidence="7" id="KW-0479">Metal-binding</keyword>
<proteinExistence type="inferred from homology"/>
<evidence type="ECO:0000259" key="20">
    <source>
        <dbReference type="PROSITE" id="PS51068"/>
    </source>
</evidence>
<comment type="cofactor">
    <cofactor evidence="2">
        <name>Zn(2+)</name>
        <dbReference type="ChEBI" id="CHEBI:29105"/>
    </cofactor>
</comment>
<sequence length="269" mass="30696">MPELPEMENYRRLLHERLAGQRITSVSVEREKTINLPVASFVARLQGNSFVATGRRGKHLLFHLQSGDVLLLHLMLGGFLYWGTEADKLDRTAQVTLSMGNHRLYFHGLRLGYLHLLTREEAEERLADLGPEPLDPLFTSDQFSRLLQKKRGVLKSALVDQHLLAGIGNCYADEICHRAEILPLRRIPSLSPEEAGKLFHSMQTVLREALQHGGYMEVPLFHEDHLTGGYNDRCLVYDRGNEPCPRCGHPITQDEWSSRKVFYCPSCQR</sequence>
<keyword evidence="21" id="KW-0540">Nuclease</keyword>
<dbReference type="InterPro" id="IPR010663">
    <property type="entry name" value="Znf_FPG/IleRS"/>
</dbReference>
<evidence type="ECO:0000256" key="12">
    <source>
        <dbReference type="ARBA" id="ARBA00023125"/>
    </source>
</evidence>
<organism evidence="21 22">
    <name type="scientific">Brevibacillus ruminantium</name>
    <dbReference type="NCBI Taxonomy" id="2950604"/>
    <lineage>
        <taxon>Bacteria</taxon>
        <taxon>Bacillati</taxon>
        <taxon>Bacillota</taxon>
        <taxon>Bacilli</taxon>
        <taxon>Bacillales</taxon>
        <taxon>Paenibacillaceae</taxon>
        <taxon>Brevibacillus</taxon>
    </lineage>
</organism>
<dbReference type="InterPro" id="IPR010979">
    <property type="entry name" value="Ribosomal_uS13-like_H2TH"/>
</dbReference>
<dbReference type="PANTHER" id="PTHR22993">
    <property type="entry name" value="FORMAMIDOPYRIMIDINE-DNA GLYCOSYLASE"/>
    <property type="match status" value="1"/>
</dbReference>
<feature type="domain" description="Formamidopyrimidine-DNA glycosylase catalytic" evidence="20">
    <location>
        <begin position="2"/>
        <end position="112"/>
    </location>
</feature>
<evidence type="ECO:0000256" key="13">
    <source>
        <dbReference type="ARBA" id="ARBA00023204"/>
    </source>
</evidence>
<evidence type="ECO:0000259" key="19">
    <source>
        <dbReference type="PROSITE" id="PS51066"/>
    </source>
</evidence>
<dbReference type="InterPro" id="IPR035937">
    <property type="entry name" value="FPG_N"/>
</dbReference>
<evidence type="ECO:0000256" key="1">
    <source>
        <dbReference type="ARBA" id="ARBA00001668"/>
    </source>
</evidence>
<evidence type="ECO:0000256" key="10">
    <source>
        <dbReference type="ARBA" id="ARBA00022801"/>
    </source>
</evidence>
<comment type="similarity">
    <text evidence="3">Belongs to the FPG family.</text>
</comment>
<dbReference type="GO" id="GO:0004519">
    <property type="term" value="F:endonuclease activity"/>
    <property type="evidence" value="ECO:0007669"/>
    <property type="project" value="UniProtKB-KW"/>
</dbReference>
<dbReference type="Gene3D" id="3.20.190.10">
    <property type="entry name" value="MutM-like, N-terminal"/>
    <property type="match status" value="1"/>
</dbReference>
<evidence type="ECO:0000256" key="9">
    <source>
        <dbReference type="ARBA" id="ARBA00022771"/>
    </source>
</evidence>